<dbReference type="PROSITE" id="PS50893">
    <property type="entry name" value="ABC_TRANSPORTER_2"/>
    <property type="match status" value="1"/>
</dbReference>
<feature type="domain" description="ABC transporter" evidence="5">
    <location>
        <begin position="7"/>
        <end position="236"/>
    </location>
</feature>
<comment type="similarity">
    <text evidence="1">Belongs to the ABC transporter superfamily.</text>
</comment>
<comment type="caution">
    <text evidence="6">The sequence shown here is derived from an EMBL/GenBank/DDBJ whole genome shotgun (WGS) entry which is preliminary data.</text>
</comment>
<proteinExistence type="inferred from homology"/>
<evidence type="ECO:0000256" key="4">
    <source>
        <dbReference type="ARBA" id="ARBA00022840"/>
    </source>
</evidence>
<evidence type="ECO:0000313" key="6">
    <source>
        <dbReference type="EMBL" id="GER03815.1"/>
    </source>
</evidence>
<evidence type="ECO:0000256" key="2">
    <source>
        <dbReference type="ARBA" id="ARBA00022448"/>
    </source>
</evidence>
<dbReference type="Proteomes" id="UP000324996">
    <property type="component" value="Unassembled WGS sequence"/>
</dbReference>
<dbReference type="GO" id="GO:0005524">
    <property type="term" value="F:ATP binding"/>
    <property type="evidence" value="ECO:0007669"/>
    <property type="project" value="UniProtKB-KW"/>
</dbReference>
<dbReference type="SMART" id="SM00382">
    <property type="entry name" value="AAA"/>
    <property type="match status" value="1"/>
</dbReference>
<dbReference type="InterPro" id="IPR027417">
    <property type="entry name" value="P-loop_NTPase"/>
</dbReference>
<keyword evidence="4 6" id="KW-0067">ATP-binding</keyword>
<accession>A0A5A7N858</accession>
<dbReference type="PANTHER" id="PTHR43335">
    <property type="entry name" value="ABC TRANSPORTER, ATP-BINDING PROTEIN"/>
    <property type="match status" value="1"/>
</dbReference>
<dbReference type="InterPro" id="IPR003593">
    <property type="entry name" value="AAA+_ATPase"/>
</dbReference>
<keyword evidence="3" id="KW-0547">Nucleotide-binding</keyword>
<dbReference type="InterPro" id="IPR003439">
    <property type="entry name" value="ABC_transporter-like_ATP-bd"/>
</dbReference>
<evidence type="ECO:0000256" key="3">
    <source>
        <dbReference type="ARBA" id="ARBA00022741"/>
    </source>
</evidence>
<keyword evidence="7" id="KW-1185">Reference proteome</keyword>
<keyword evidence="2" id="KW-0813">Transport</keyword>
<protein>
    <submittedName>
        <fullName evidence="6">ABC transporter ATP-binding protein</fullName>
    </submittedName>
</protein>
<sequence>MHENSLIKARGLSRAFGPFLAVDGLSLDVGKGEVLGFLGPNGAGKTTSMKMLTGFLPATAGDVEICGIDIKKNPVAARRHLGYLPEGAPLYDDMTVDAFLHFIARARGLAGDAADRACQRAARAVNLLSVLGQPIDTLSKGYRRRVGLAQAIVHDPDVLILDEPTDGLDPNQKYEVRRLIEQMAPHKAILISTHVLEEVEALCTRAVIIDRGRIVADGTPSELKSRSRYHHALMIEIDEKDAAQSRAALADLPGLSDIEQLDGHGLSRLTLFPEKGGDILDAARQRLGDQGIMIRQISLEAGRLDDVFRALTHNDLEQTRISTTEDAA</sequence>
<dbReference type="AlphaFoldDB" id="A0A5A7N858"/>
<dbReference type="Gene3D" id="3.40.50.300">
    <property type="entry name" value="P-loop containing nucleotide triphosphate hydrolases"/>
    <property type="match status" value="1"/>
</dbReference>
<dbReference type="GO" id="GO:0016887">
    <property type="term" value="F:ATP hydrolysis activity"/>
    <property type="evidence" value="ECO:0007669"/>
    <property type="project" value="InterPro"/>
</dbReference>
<name>A0A5A7N858_9PROT</name>
<evidence type="ECO:0000259" key="5">
    <source>
        <dbReference type="PROSITE" id="PS50893"/>
    </source>
</evidence>
<dbReference type="CDD" id="cd03230">
    <property type="entry name" value="ABC_DR_subfamily_A"/>
    <property type="match status" value="1"/>
</dbReference>
<organism evidence="6 7">
    <name type="scientific">Iodidimonas nitroreducens</name>
    <dbReference type="NCBI Taxonomy" id="1236968"/>
    <lineage>
        <taxon>Bacteria</taxon>
        <taxon>Pseudomonadati</taxon>
        <taxon>Pseudomonadota</taxon>
        <taxon>Alphaproteobacteria</taxon>
        <taxon>Iodidimonadales</taxon>
        <taxon>Iodidimonadaceae</taxon>
        <taxon>Iodidimonas</taxon>
    </lineage>
</organism>
<dbReference type="Pfam" id="PF00005">
    <property type="entry name" value="ABC_tran"/>
    <property type="match status" value="1"/>
</dbReference>
<dbReference type="RefSeq" id="WP_313980149.1">
    <property type="nucleotide sequence ID" value="NZ_BKCN01000006.1"/>
</dbReference>
<reference evidence="6 7" key="1">
    <citation type="submission" date="2019-09" db="EMBL/GenBank/DDBJ databases">
        <title>NBRP : Genome information of microbial organism related human and environment.</title>
        <authorList>
            <person name="Hattori M."/>
            <person name="Oshima K."/>
            <person name="Inaba H."/>
            <person name="Suda W."/>
            <person name="Sakamoto M."/>
            <person name="Iino T."/>
            <person name="Kitahara M."/>
            <person name="Oshida Y."/>
            <person name="Iida T."/>
            <person name="Kudo T."/>
            <person name="Itoh T."/>
            <person name="Ohkuma M."/>
        </authorList>
    </citation>
    <scope>NUCLEOTIDE SEQUENCE [LARGE SCALE GENOMIC DNA]</scope>
    <source>
        <strain evidence="6 7">Q-1</strain>
    </source>
</reference>
<evidence type="ECO:0000256" key="1">
    <source>
        <dbReference type="ARBA" id="ARBA00005417"/>
    </source>
</evidence>
<dbReference type="SUPFAM" id="SSF52540">
    <property type="entry name" value="P-loop containing nucleoside triphosphate hydrolases"/>
    <property type="match status" value="1"/>
</dbReference>
<dbReference type="EMBL" id="BKCN01000006">
    <property type="protein sequence ID" value="GER03815.1"/>
    <property type="molecule type" value="Genomic_DNA"/>
</dbReference>
<gene>
    <name evidence="6" type="ORF">JCM17846_14970</name>
</gene>
<evidence type="ECO:0000313" key="7">
    <source>
        <dbReference type="Proteomes" id="UP000324996"/>
    </source>
</evidence>